<gene>
    <name evidence="2" type="ORF">FHS21_003132</name>
</gene>
<evidence type="ECO:0000313" key="3">
    <source>
        <dbReference type="Proteomes" id="UP000554520"/>
    </source>
</evidence>
<keyword evidence="3" id="KW-1185">Reference proteome</keyword>
<keyword evidence="1" id="KW-0472">Membrane</keyword>
<feature type="transmembrane region" description="Helical" evidence="1">
    <location>
        <begin position="145"/>
        <end position="164"/>
    </location>
</feature>
<dbReference type="AlphaFoldDB" id="A0A839U6G1"/>
<protein>
    <recommendedName>
        <fullName evidence="4">DUF2975 domain-containing protein</fullName>
    </recommendedName>
</protein>
<accession>A0A839U6G1</accession>
<feature type="transmembrane region" description="Helical" evidence="1">
    <location>
        <begin position="61"/>
        <end position="85"/>
    </location>
</feature>
<evidence type="ECO:0000256" key="1">
    <source>
        <dbReference type="SAM" id="Phobius"/>
    </source>
</evidence>
<proteinExistence type="predicted"/>
<evidence type="ECO:0000313" key="2">
    <source>
        <dbReference type="EMBL" id="MBB3146716.1"/>
    </source>
</evidence>
<keyword evidence="1" id="KW-0812">Transmembrane</keyword>
<organism evidence="2 3">
    <name type="scientific">Phyllobacterium trifolii</name>
    <dbReference type="NCBI Taxonomy" id="300193"/>
    <lineage>
        <taxon>Bacteria</taxon>
        <taxon>Pseudomonadati</taxon>
        <taxon>Pseudomonadota</taxon>
        <taxon>Alphaproteobacteria</taxon>
        <taxon>Hyphomicrobiales</taxon>
        <taxon>Phyllobacteriaceae</taxon>
        <taxon>Phyllobacterium</taxon>
    </lineage>
</organism>
<reference evidence="2 3" key="1">
    <citation type="submission" date="2020-08" db="EMBL/GenBank/DDBJ databases">
        <title>Genomic Encyclopedia of Type Strains, Phase III (KMG-III): the genomes of soil and plant-associated and newly described type strains.</title>
        <authorList>
            <person name="Whitman W."/>
        </authorList>
    </citation>
    <scope>NUCLEOTIDE SEQUENCE [LARGE SCALE GENOMIC DNA]</scope>
    <source>
        <strain evidence="2 3">CECT 7015</strain>
    </source>
</reference>
<keyword evidence="1" id="KW-1133">Transmembrane helix</keyword>
<dbReference type="Proteomes" id="UP000554520">
    <property type="component" value="Unassembled WGS sequence"/>
</dbReference>
<comment type="caution">
    <text evidence="2">The sequence shown here is derived from an EMBL/GenBank/DDBJ whole genome shotgun (WGS) entry which is preliminary data.</text>
</comment>
<sequence length="169" mass="17828">MRAGSIIRLFQAGLVAACAQLMAVAMAALLVFLVTRSGLIAPTLAEICPNAESLPASVSPLLTWIYLLTAIGIALTSNHFVDFTAAHIRRASRLMQPAEPDHASKALLVQLWLAAIGFAILTLRSPPHAWIEVGRYYEGACAASIAWSGGMSIGLACFGANAHAARKAF</sequence>
<name>A0A839U6G1_9HYPH</name>
<dbReference type="EMBL" id="JACHXN010000009">
    <property type="protein sequence ID" value="MBB3146716.1"/>
    <property type="molecule type" value="Genomic_DNA"/>
</dbReference>
<dbReference type="RefSeq" id="WP_183662507.1">
    <property type="nucleotide sequence ID" value="NZ_JACHXN010000009.1"/>
</dbReference>
<evidence type="ECO:0008006" key="4">
    <source>
        <dbReference type="Google" id="ProtNLM"/>
    </source>
</evidence>
<feature type="transmembrane region" description="Helical" evidence="1">
    <location>
        <begin position="106"/>
        <end position="125"/>
    </location>
</feature>